<reference evidence="1" key="2">
    <citation type="journal article" date="2021" name="PeerJ">
        <title>Extensive microbial diversity within the chicken gut microbiome revealed by metagenomics and culture.</title>
        <authorList>
            <person name="Gilroy R."/>
            <person name="Ravi A."/>
            <person name="Getino M."/>
            <person name="Pursley I."/>
            <person name="Horton D.L."/>
            <person name="Alikhan N.F."/>
            <person name="Baker D."/>
            <person name="Gharbi K."/>
            <person name="Hall N."/>
            <person name="Watson M."/>
            <person name="Adriaenssens E.M."/>
            <person name="Foster-Nyarko E."/>
            <person name="Jarju S."/>
            <person name="Secka A."/>
            <person name="Antonio M."/>
            <person name="Oren A."/>
            <person name="Chaudhuri R.R."/>
            <person name="La Ragione R."/>
            <person name="Hildebrand F."/>
            <person name="Pallen M.J."/>
        </authorList>
    </citation>
    <scope>NUCLEOTIDE SEQUENCE</scope>
    <source>
        <strain evidence="1">6276</strain>
    </source>
</reference>
<sequence length="112" mass="12992">MYEDLIKFLNNEECFIEAEGKLSAITTFITSYNKKFGTTLSSKDDGIILLQDDANKWGLELRLYVRTCPPANVKKLGFTHNNAYRNDFSYRLNNNDIVNYLFGLGYRIGYNR</sequence>
<proteinExistence type="predicted"/>
<dbReference type="Proteomes" id="UP000823928">
    <property type="component" value="Unassembled WGS sequence"/>
</dbReference>
<dbReference type="EMBL" id="DVIU01000202">
    <property type="protein sequence ID" value="HIS36970.1"/>
    <property type="molecule type" value="Genomic_DNA"/>
</dbReference>
<evidence type="ECO:0000313" key="2">
    <source>
        <dbReference type="Proteomes" id="UP000823928"/>
    </source>
</evidence>
<dbReference type="AlphaFoldDB" id="A0A9D1EZT9"/>
<gene>
    <name evidence="1" type="ORF">IAC10_10150</name>
</gene>
<accession>A0A9D1EZT9</accession>
<name>A0A9D1EZT9_9BACT</name>
<evidence type="ECO:0000313" key="1">
    <source>
        <dbReference type="EMBL" id="HIS36970.1"/>
    </source>
</evidence>
<reference evidence="1" key="1">
    <citation type="submission" date="2020-10" db="EMBL/GenBank/DDBJ databases">
        <authorList>
            <person name="Gilroy R."/>
        </authorList>
    </citation>
    <scope>NUCLEOTIDE SEQUENCE</scope>
    <source>
        <strain evidence="1">6276</strain>
    </source>
</reference>
<comment type="caution">
    <text evidence="1">The sequence shown here is derived from an EMBL/GenBank/DDBJ whole genome shotgun (WGS) entry which is preliminary data.</text>
</comment>
<protein>
    <submittedName>
        <fullName evidence="1">Uncharacterized protein</fullName>
    </submittedName>
</protein>
<organism evidence="1 2">
    <name type="scientific">Candidatus Scatousia excrementigallinarum</name>
    <dbReference type="NCBI Taxonomy" id="2840935"/>
    <lineage>
        <taxon>Bacteria</taxon>
        <taxon>Candidatus Scatousia</taxon>
    </lineage>
</organism>